<evidence type="ECO:0000313" key="12">
    <source>
        <dbReference type="EMBL" id="OGF93753.1"/>
    </source>
</evidence>
<dbReference type="STRING" id="1798364.A3G54_04350"/>
<dbReference type="Gene3D" id="3.40.50.620">
    <property type="entry name" value="HUPs"/>
    <property type="match status" value="1"/>
</dbReference>
<dbReference type="InterPro" id="IPR001962">
    <property type="entry name" value="Asn_synthase"/>
</dbReference>
<evidence type="ECO:0000256" key="9">
    <source>
        <dbReference type="PIRSR" id="PIRSR001589-2"/>
    </source>
</evidence>
<dbReference type="InterPro" id="IPR033738">
    <property type="entry name" value="AsnB_N"/>
</dbReference>
<evidence type="ECO:0000256" key="2">
    <source>
        <dbReference type="ARBA" id="ARBA00005752"/>
    </source>
</evidence>
<evidence type="ECO:0000256" key="1">
    <source>
        <dbReference type="ARBA" id="ARBA00005187"/>
    </source>
</evidence>
<dbReference type="Pfam" id="PF00733">
    <property type="entry name" value="Asn_synthase"/>
    <property type="match status" value="1"/>
</dbReference>
<dbReference type="EMBL" id="MFIQ01000006">
    <property type="protein sequence ID" value="OGF93753.1"/>
    <property type="molecule type" value="Genomic_DNA"/>
</dbReference>
<dbReference type="GO" id="GO:0005524">
    <property type="term" value="F:ATP binding"/>
    <property type="evidence" value="ECO:0007669"/>
    <property type="project" value="UniProtKB-KW"/>
</dbReference>
<dbReference type="NCBIfam" id="TIGR01536">
    <property type="entry name" value="asn_synth_AEB"/>
    <property type="match status" value="1"/>
</dbReference>
<evidence type="ECO:0000256" key="5">
    <source>
        <dbReference type="ARBA" id="ARBA00022840"/>
    </source>
</evidence>
<dbReference type="Gene3D" id="3.60.20.10">
    <property type="entry name" value="Glutamine Phosphoribosylpyrophosphate, subunit 1, domain 1"/>
    <property type="match status" value="1"/>
</dbReference>
<comment type="similarity">
    <text evidence="2">Belongs to the asparagine synthetase family.</text>
</comment>
<keyword evidence="8" id="KW-0061">Asparagine biosynthesis</keyword>
<comment type="pathway">
    <text evidence="1">Amino-acid biosynthesis; L-asparagine biosynthesis; L-asparagine from L-aspartate (L-Gln route): step 1/1.</text>
</comment>
<proteinExistence type="inferred from homology"/>
<dbReference type="InterPro" id="IPR017932">
    <property type="entry name" value="GATase_2_dom"/>
</dbReference>
<evidence type="ECO:0000256" key="6">
    <source>
        <dbReference type="ARBA" id="ARBA00022962"/>
    </source>
</evidence>
<comment type="caution">
    <text evidence="12">The sequence shown here is derived from an EMBL/GenBank/DDBJ whole genome shotgun (WGS) entry which is preliminary data.</text>
</comment>
<dbReference type="GO" id="GO:0004066">
    <property type="term" value="F:asparagine synthase (glutamine-hydrolyzing) activity"/>
    <property type="evidence" value="ECO:0007669"/>
    <property type="project" value="UniProtKB-EC"/>
</dbReference>
<dbReference type="Pfam" id="PF13537">
    <property type="entry name" value="GATase_7"/>
    <property type="match status" value="1"/>
</dbReference>
<protein>
    <recommendedName>
        <fullName evidence="3">asparagine synthase (glutamine-hydrolyzing)</fullName>
        <ecNumber evidence="3">6.3.5.4</ecNumber>
    </recommendedName>
</protein>
<dbReference type="PROSITE" id="PS51278">
    <property type="entry name" value="GATASE_TYPE_2"/>
    <property type="match status" value="1"/>
</dbReference>
<evidence type="ECO:0000256" key="10">
    <source>
        <dbReference type="PIRSR" id="PIRSR001589-3"/>
    </source>
</evidence>
<evidence type="ECO:0000256" key="4">
    <source>
        <dbReference type="ARBA" id="ARBA00022741"/>
    </source>
</evidence>
<feature type="binding site" evidence="9">
    <location>
        <position position="285"/>
    </location>
    <ligand>
        <name>ATP</name>
        <dbReference type="ChEBI" id="CHEBI:30616"/>
    </ligand>
</feature>
<evidence type="ECO:0000313" key="13">
    <source>
        <dbReference type="Proteomes" id="UP000178894"/>
    </source>
</evidence>
<accession>A0A1F5Y0Z9</accession>
<dbReference type="PANTHER" id="PTHR43284:SF1">
    <property type="entry name" value="ASPARAGINE SYNTHETASE"/>
    <property type="match status" value="1"/>
</dbReference>
<evidence type="ECO:0000256" key="8">
    <source>
        <dbReference type="PIRSR" id="PIRSR001589-1"/>
    </source>
</evidence>
<keyword evidence="6 8" id="KW-0315">Glutamine amidotransferase</keyword>
<dbReference type="CDD" id="cd01991">
    <property type="entry name" value="Asn_synthase_B_C"/>
    <property type="match status" value="1"/>
</dbReference>
<gene>
    <name evidence="12" type="ORF">A3G54_04350</name>
</gene>
<keyword evidence="8" id="KW-0028">Amino-acid biosynthesis</keyword>
<feature type="binding site" evidence="9">
    <location>
        <position position="96"/>
    </location>
    <ligand>
        <name>L-glutamine</name>
        <dbReference type="ChEBI" id="CHEBI:58359"/>
    </ligand>
</feature>
<dbReference type="GO" id="GO:0005829">
    <property type="term" value="C:cytosol"/>
    <property type="evidence" value="ECO:0007669"/>
    <property type="project" value="TreeGrafter"/>
</dbReference>
<evidence type="ECO:0000256" key="3">
    <source>
        <dbReference type="ARBA" id="ARBA00012737"/>
    </source>
</evidence>
<dbReference type="AlphaFoldDB" id="A0A1F5Y0Z9"/>
<keyword evidence="5 9" id="KW-0067">ATP-binding</keyword>
<keyword evidence="4 9" id="KW-0547">Nucleotide-binding</keyword>
<evidence type="ECO:0000256" key="7">
    <source>
        <dbReference type="ARBA" id="ARBA00048741"/>
    </source>
</evidence>
<dbReference type="EC" id="6.3.5.4" evidence="3"/>
<organism evidence="12 13">
    <name type="scientific">Candidatus Giovannonibacteria bacterium RIFCSPLOWO2_12_FULL_44_15</name>
    <dbReference type="NCBI Taxonomy" id="1798364"/>
    <lineage>
        <taxon>Bacteria</taxon>
        <taxon>Candidatus Giovannoniibacteriota</taxon>
    </lineage>
</organism>
<dbReference type="InterPro" id="IPR029055">
    <property type="entry name" value="Ntn_hydrolases_N"/>
</dbReference>
<name>A0A1F5Y0Z9_9BACT</name>
<dbReference type="InterPro" id="IPR014729">
    <property type="entry name" value="Rossmann-like_a/b/a_fold"/>
</dbReference>
<feature type="binding site" evidence="9">
    <location>
        <begin position="358"/>
        <end position="359"/>
    </location>
    <ligand>
        <name>ATP</name>
        <dbReference type="ChEBI" id="CHEBI:30616"/>
    </ligand>
</feature>
<dbReference type="PIRSF" id="PIRSF001589">
    <property type="entry name" value="Asn_synthetase_glu-h"/>
    <property type="match status" value="1"/>
</dbReference>
<sequence>MCGIAGFLGSGELDHLKTMARKISYRGPDEEGYFFAESPKIGLASRRLSIIDLESGHQPCFDEEKDIIVVFNGEIYNYRELRKGLEKRHRFETKSDTEVIAHLYEEEKEDFVKKLEGMFAIAIWDKKGGKLLLARDRFGEKPLYYSFFNGNFIFGSEPKSILAHPAARAELDRSTLEKYLLYEFVPAPQTIFKNILKLSAGHFLVLKNGKIRLEKYWDVTENNPLADLPSQDFQKVLEDKLDQAVKKMLVSDVPLGVFLSGGIDSATIAYFAQKNSKDKIETFSVGFDKDSFDETPYALAAAKQLESEHYHTVFGTKELLDLIPQIYSLLDEPMADPSLLPTFLLSKFTREKVKVALSGDGSDELFMGYQTFQAEQVASVYKLVPKILRNGVKNVVNLFPASSGYFSLDFKLKIFLNHFDNPPEIRNQLWIGAFSPFEIKELTGNHPDKIFENIAGGPPRLPEGDIPKRLSYLYLKNYLQDGILTKVDRASMFNSLEVRAPFLDHILASFVFALPTNEKLNGFTTKYILKRLMRNHIGKNIAYRKKHGFAPPVALWLNNDLAPLVSEYLDETRLTREGLFNAVYVKKLLAEHRSKKFDHRKKLWSLLVFQLWKENWLSV</sequence>
<dbReference type="InterPro" id="IPR006426">
    <property type="entry name" value="Asn_synth_AEB"/>
</dbReference>
<reference evidence="12 13" key="1">
    <citation type="journal article" date="2016" name="Nat. Commun.">
        <title>Thousands of microbial genomes shed light on interconnected biogeochemical processes in an aquifer system.</title>
        <authorList>
            <person name="Anantharaman K."/>
            <person name="Brown C.T."/>
            <person name="Hug L.A."/>
            <person name="Sharon I."/>
            <person name="Castelle C.J."/>
            <person name="Probst A.J."/>
            <person name="Thomas B.C."/>
            <person name="Singh A."/>
            <person name="Wilkins M.J."/>
            <person name="Karaoz U."/>
            <person name="Brodie E.L."/>
            <person name="Williams K.H."/>
            <person name="Hubbard S.S."/>
            <person name="Banfield J.F."/>
        </authorList>
    </citation>
    <scope>NUCLEOTIDE SEQUENCE [LARGE SCALE GENOMIC DNA]</scope>
</reference>
<feature type="domain" description="Glutamine amidotransferase type-2" evidence="11">
    <location>
        <begin position="2"/>
        <end position="209"/>
    </location>
</feature>
<comment type="catalytic activity">
    <reaction evidence="7">
        <text>L-aspartate + L-glutamine + ATP + H2O = L-asparagine + L-glutamate + AMP + diphosphate + H(+)</text>
        <dbReference type="Rhea" id="RHEA:12228"/>
        <dbReference type="ChEBI" id="CHEBI:15377"/>
        <dbReference type="ChEBI" id="CHEBI:15378"/>
        <dbReference type="ChEBI" id="CHEBI:29985"/>
        <dbReference type="ChEBI" id="CHEBI:29991"/>
        <dbReference type="ChEBI" id="CHEBI:30616"/>
        <dbReference type="ChEBI" id="CHEBI:33019"/>
        <dbReference type="ChEBI" id="CHEBI:58048"/>
        <dbReference type="ChEBI" id="CHEBI:58359"/>
        <dbReference type="ChEBI" id="CHEBI:456215"/>
        <dbReference type="EC" id="6.3.5.4"/>
    </reaction>
</comment>
<dbReference type="SUPFAM" id="SSF52402">
    <property type="entry name" value="Adenine nucleotide alpha hydrolases-like"/>
    <property type="match status" value="1"/>
</dbReference>
<evidence type="ECO:0000259" key="11">
    <source>
        <dbReference type="PROSITE" id="PS51278"/>
    </source>
</evidence>
<dbReference type="SUPFAM" id="SSF56235">
    <property type="entry name" value="N-terminal nucleophile aminohydrolases (Ntn hydrolases)"/>
    <property type="match status" value="1"/>
</dbReference>
<feature type="site" description="Important for beta-aspartyl-AMP intermediate formation" evidence="10">
    <location>
        <position position="360"/>
    </location>
</feature>
<dbReference type="CDD" id="cd00712">
    <property type="entry name" value="AsnB"/>
    <property type="match status" value="1"/>
</dbReference>
<dbReference type="InterPro" id="IPR051786">
    <property type="entry name" value="ASN_synthetase/amidase"/>
</dbReference>
<dbReference type="GO" id="GO:0006529">
    <property type="term" value="P:asparagine biosynthetic process"/>
    <property type="evidence" value="ECO:0007669"/>
    <property type="project" value="UniProtKB-KW"/>
</dbReference>
<feature type="active site" description="For GATase activity" evidence="8">
    <location>
        <position position="2"/>
    </location>
</feature>
<dbReference type="PANTHER" id="PTHR43284">
    <property type="entry name" value="ASPARAGINE SYNTHETASE (GLUTAMINE-HYDROLYZING)"/>
    <property type="match status" value="1"/>
</dbReference>
<dbReference type="Proteomes" id="UP000178894">
    <property type="component" value="Unassembled WGS sequence"/>
</dbReference>